<dbReference type="EMBL" id="BGPR01110697">
    <property type="protein sequence ID" value="GBM89839.1"/>
    <property type="molecule type" value="Genomic_DNA"/>
</dbReference>
<protein>
    <submittedName>
        <fullName evidence="1">Uncharacterized protein</fullName>
    </submittedName>
</protein>
<reference evidence="1 2" key="1">
    <citation type="journal article" date="2019" name="Sci. Rep.">
        <title>Orb-weaving spider Araneus ventricosus genome elucidates the spidroin gene catalogue.</title>
        <authorList>
            <person name="Kono N."/>
            <person name="Nakamura H."/>
            <person name="Ohtoshi R."/>
            <person name="Moran D.A.P."/>
            <person name="Shinohara A."/>
            <person name="Yoshida Y."/>
            <person name="Fujiwara M."/>
            <person name="Mori M."/>
            <person name="Tomita M."/>
            <person name="Arakawa K."/>
        </authorList>
    </citation>
    <scope>NUCLEOTIDE SEQUENCE [LARGE SCALE GENOMIC DNA]</scope>
</reference>
<gene>
    <name evidence="1" type="ORF">AVEN_214343_1</name>
</gene>
<accession>A0A4Y2JK45</accession>
<dbReference type="AlphaFoldDB" id="A0A4Y2JK45"/>
<proteinExistence type="predicted"/>
<feature type="non-terminal residue" evidence="1">
    <location>
        <position position="40"/>
    </location>
</feature>
<organism evidence="1 2">
    <name type="scientific">Araneus ventricosus</name>
    <name type="common">Orbweaver spider</name>
    <name type="synonym">Epeira ventricosa</name>
    <dbReference type="NCBI Taxonomy" id="182803"/>
    <lineage>
        <taxon>Eukaryota</taxon>
        <taxon>Metazoa</taxon>
        <taxon>Ecdysozoa</taxon>
        <taxon>Arthropoda</taxon>
        <taxon>Chelicerata</taxon>
        <taxon>Arachnida</taxon>
        <taxon>Araneae</taxon>
        <taxon>Araneomorphae</taxon>
        <taxon>Entelegynae</taxon>
        <taxon>Araneoidea</taxon>
        <taxon>Araneidae</taxon>
        <taxon>Araneus</taxon>
    </lineage>
</organism>
<sequence length="40" mass="4323">MVTSTPISAEIPQQQREEKPLLLAILSTDLESVEVQALSG</sequence>
<evidence type="ECO:0000313" key="1">
    <source>
        <dbReference type="EMBL" id="GBM89839.1"/>
    </source>
</evidence>
<keyword evidence="2" id="KW-1185">Reference proteome</keyword>
<name>A0A4Y2JK45_ARAVE</name>
<evidence type="ECO:0000313" key="2">
    <source>
        <dbReference type="Proteomes" id="UP000499080"/>
    </source>
</evidence>
<dbReference type="Proteomes" id="UP000499080">
    <property type="component" value="Unassembled WGS sequence"/>
</dbReference>
<comment type="caution">
    <text evidence="1">The sequence shown here is derived from an EMBL/GenBank/DDBJ whole genome shotgun (WGS) entry which is preliminary data.</text>
</comment>